<evidence type="ECO:0000259" key="1">
    <source>
        <dbReference type="Pfam" id="PF12697"/>
    </source>
</evidence>
<dbReference type="PRINTS" id="PR00412">
    <property type="entry name" value="EPOXHYDRLASE"/>
</dbReference>
<dbReference type="InterPro" id="IPR000639">
    <property type="entry name" value="Epox_hydrolase-like"/>
</dbReference>
<accession>A0ABP1BPC0</accession>
<dbReference type="InterPro" id="IPR000073">
    <property type="entry name" value="AB_hydrolase_1"/>
</dbReference>
<dbReference type="EMBL" id="OZ023707">
    <property type="protein sequence ID" value="CAK9877827.1"/>
    <property type="molecule type" value="Genomic_DNA"/>
</dbReference>
<keyword evidence="3" id="KW-1185">Reference proteome</keyword>
<name>A0ABP1BPC0_9BRYO</name>
<gene>
    <name evidence="2" type="ORF">CSSPJE1EN2_LOCUS19652</name>
</gene>
<dbReference type="Pfam" id="PF12697">
    <property type="entry name" value="Abhydrolase_6"/>
    <property type="match status" value="1"/>
</dbReference>
<dbReference type="PANTHER" id="PTHR43689:SF8">
    <property type="entry name" value="ALPHA_BETA-HYDROLASES SUPERFAMILY PROTEIN"/>
    <property type="match status" value="1"/>
</dbReference>
<dbReference type="Proteomes" id="UP001497522">
    <property type="component" value="Chromosome 6"/>
</dbReference>
<reference evidence="2" key="1">
    <citation type="submission" date="2024-03" db="EMBL/GenBank/DDBJ databases">
        <authorList>
            <consortium name="ELIXIR-Norway"/>
            <consortium name="Elixir Norway"/>
        </authorList>
    </citation>
    <scope>NUCLEOTIDE SEQUENCE</scope>
</reference>
<dbReference type="InterPro" id="IPR029058">
    <property type="entry name" value="AB_hydrolase_fold"/>
</dbReference>
<dbReference type="Gene3D" id="3.40.50.1820">
    <property type="entry name" value="alpha/beta hydrolase"/>
    <property type="match status" value="1"/>
</dbReference>
<evidence type="ECO:0000313" key="2">
    <source>
        <dbReference type="EMBL" id="CAK9877827.1"/>
    </source>
</evidence>
<evidence type="ECO:0000313" key="3">
    <source>
        <dbReference type="Proteomes" id="UP001497522"/>
    </source>
</evidence>
<organism evidence="2 3">
    <name type="scientific">Sphagnum jensenii</name>
    <dbReference type="NCBI Taxonomy" id="128206"/>
    <lineage>
        <taxon>Eukaryota</taxon>
        <taxon>Viridiplantae</taxon>
        <taxon>Streptophyta</taxon>
        <taxon>Embryophyta</taxon>
        <taxon>Bryophyta</taxon>
        <taxon>Sphagnophytina</taxon>
        <taxon>Sphagnopsida</taxon>
        <taxon>Sphagnales</taxon>
        <taxon>Sphagnaceae</taxon>
        <taxon>Sphagnum</taxon>
    </lineage>
</organism>
<proteinExistence type="predicted"/>
<protein>
    <recommendedName>
        <fullName evidence="1">AB hydrolase-1 domain-containing protein</fullName>
    </recommendedName>
</protein>
<dbReference type="PANTHER" id="PTHR43689">
    <property type="entry name" value="HYDROLASE"/>
    <property type="match status" value="1"/>
</dbReference>
<dbReference type="PRINTS" id="PR00111">
    <property type="entry name" value="ABHYDROLASE"/>
</dbReference>
<sequence length="446" mass="48819">MISTFVASRAASIPCLLTAFLDAIVSEAKSKCRRDYEKEDSLNRKLIAMATASALLTFADSSIISCRQRRGLTGTDEWSHDRTTKALELLSAPMCVQRSCAKLSVEFCNLKVESRIIQQVPQFNTRNWRCLAVDQAVSSVETAGLVFPIFLPPDVELLKDPAARNIAAKIQQLPVQTSLSAQPIMTSCVEPKAKGTCAAPVMLLHGFDSSVLEWRYTYPLLEDSGVESWAIDILGWGFSNAEGVKSYGVAAKREHLYEFWKAYVKRPMVLVGPSLGGAVAIDFALAHPDAIAKLVLVNAQAYTEGVGEMATLPKLLAYMGVSVLKSVPVRFYANTLIFTGATYSFLLDAMRVGRLHTLMPGWADATVSFMLSGGYNVAASISQVQQETLVIWGEQDKIVSRTFAEKLVGDIANAKLEYIKDCGHIPHVEKPSIFAALLAEFVSQHR</sequence>
<feature type="domain" description="AB hydrolase-1" evidence="1">
    <location>
        <begin position="202"/>
        <end position="436"/>
    </location>
</feature>
<dbReference type="SUPFAM" id="SSF53474">
    <property type="entry name" value="alpha/beta-Hydrolases"/>
    <property type="match status" value="1"/>
</dbReference>